<proteinExistence type="predicted"/>
<evidence type="ECO:0000313" key="2">
    <source>
        <dbReference type="EMBL" id="CAB5224850.1"/>
    </source>
</evidence>
<protein>
    <submittedName>
        <fullName evidence="2">Uncharacterized protein</fullName>
    </submittedName>
</protein>
<reference evidence="2" key="1">
    <citation type="submission" date="2020-05" db="EMBL/GenBank/DDBJ databases">
        <authorList>
            <person name="Chiriac C."/>
            <person name="Salcher M."/>
            <person name="Ghai R."/>
            <person name="Kavagutti S V."/>
        </authorList>
    </citation>
    <scope>NUCLEOTIDE SEQUENCE</scope>
</reference>
<sequence>MIHAIVSWVGFGIIMFTTIVIIYVGMSGHK</sequence>
<keyword evidence="1" id="KW-1133">Transmembrane helix</keyword>
<evidence type="ECO:0000256" key="1">
    <source>
        <dbReference type="SAM" id="Phobius"/>
    </source>
</evidence>
<gene>
    <name evidence="2" type="ORF">UFOVP739_17</name>
</gene>
<organism evidence="2">
    <name type="scientific">uncultured Caudovirales phage</name>
    <dbReference type="NCBI Taxonomy" id="2100421"/>
    <lineage>
        <taxon>Viruses</taxon>
        <taxon>Duplodnaviria</taxon>
        <taxon>Heunggongvirae</taxon>
        <taxon>Uroviricota</taxon>
        <taxon>Caudoviricetes</taxon>
        <taxon>Peduoviridae</taxon>
        <taxon>Maltschvirus</taxon>
        <taxon>Maltschvirus maltsch</taxon>
    </lineage>
</organism>
<accession>A0A6J7X221</accession>
<name>A0A6J7X221_9CAUD</name>
<keyword evidence="1" id="KW-0472">Membrane</keyword>
<keyword evidence="1" id="KW-0812">Transmembrane</keyword>
<feature type="transmembrane region" description="Helical" evidence="1">
    <location>
        <begin position="6"/>
        <end position="26"/>
    </location>
</feature>
<dbReference type="EMBL" id="LR798340">
    <property type="protein sequence ID" value="CAB5224850.1"/>
    <property type="molecule type" value="Genomic_DNA"/>
</dbReference>